<comment type="pathway">
    <text evidence="1">Lipid metabolism; fatty acid beta-oxidation.</text>
</comment>
<evidence type="ECO:0000259" key="9">
    <source>
        <dbReference type="Pfam" id="PF02737"/>
    </source>
</evidence>
<dbReference type="Pfam" id="PF00725">
    <property type="entry name" value="3HCDH"/>
    <property type="match status" value="2"/>
</dbReference>
<evidence type="ECO:0000256" key="4">
    <source>
        <dbReference type="ARBA" id="ARBA00023002"/>
    </source>
</evidence>
<dbReference type="InterPro" id="IPR029045">
    <property type="entry name" value="ClpP/crotonase-like_dom_sf"/>
</dbReference>
<evidence type="ECO:0000313" key="11">
    <source>
        <dbReference type="Proteomes" id="UP000092952"/>
    </source>
</evidence>
<evidence type="ECO:0000313" key="10">
    <source>
        <dbReference type="EMBL" id="ANX03346.1"/>
    </source>
</evidence>
<dbReference type="PANTHER" id="PTHR48075">
    <property type="entry name" value="3-HYDROXYACYL-COA DEHYDROGENASE FAMILY PROTEIN"/>
    <property type="match status" value="1"/>
</dbReference>
<keyword evidence="3" id="KW-0442">Lipid degradation</keyword>
<dbReference type="InterPro" id="IPR006108">
    <property type="entry name" value="3HC_DH_C"/>
</dbReference>
<evidence type="ECO:0000256" key="5">
    <source>
        <dbReference type="ARBA" id="ARBA00023027"/>
    </source>
</evidence>
<dbReference type="Pfam" id="PF02737">
    <property type="entry name" value="3HCDH_N"/>
    <property type="match status" value="1"/>
</dbReference>
<dbReference type="Proteomes" id="UP000092952">
    <property type="component" value="Chromosome"/>
</dbReference>
<keyword evidence="4" id="KW-0560">Oxidoreductase</keyword>
<name>A0A1B1YRD5_9GAMM</name>
<dbReference type="AlphaFoldDB" id="A0A1B1YRD5"/>
<protein>
    <submittedName>
        <fullName evidence="10">Uncharacterized protein</fullName>
    </submittedName>
</protein>
<evidence type="ECO:0000259" key="8">
    <source>
        <dbReference type="Pfam" id="PF00725"/>
    </source>
</evidence>
<dbReference type="CDD" id="cd06558">
    <property type="entry name" value="crotonase-like"/>
    <property type="match status" value="1"/>
</dbReference>
<accession>A0A1B1YRD5</accession>
<dbReference type="GO" id="GO:0070403">
    <property type="term" value="F:NAD+ binding"/>
    <property type="evidence" value="ECO:0007669"/>
    <property type="project" value="InterPro"/>
</dbReference>
<evidence type="ECO:0000256" key="2">
    <source>
        <dbReference type="ARBA" id="ARBA00022832"/>
    </source>
</evidence>
<evidence type="ECO:0000256" key="7">
    <source>
        <dbReference type="ARBA" id="ARBA00049556"/>
    </source>
</evidence>
<dbReference type="SUPFAM" id="SSF48179">
    <property type="entry name" value="6-phosphogluconate dehydrogenase C-terminal domain-like"/>
    <property type="match status" value="2"/>
</dbReference>
<dbReference type="GO" id="GO:0006635">
    <property type="term" value="P:fatty acid beta-oxidation"/>
    <property type="evidence" value="ECO:0007669"/>
    <property type="project" value="UniProtKB-UniPathway"/>
</dbReference>
<dbReference type="InterPro" id="IPR036291">
    <property type="entry name" value="NAD(P)-bd_dom_sf"/>
</dbReference>
<keyword evidence="2" id="KW-0276">Fatty acid metabolism</keyword>
<dbReference type="Gene3D" id="3.40.50.720">
    <property type="entry name" value="NAD(P)-binding Rossmann-like Domain"/>
    <property type="match status" value="1"/>
</dbReference>
<dbReference type="KEGG" id="gbi:PG2T_03505"/>
<keyword evidence="11" id="KW-1185">Reference proteome</keyword>
<dbReference type="Gene3D" id="1.10.1040.50">
    <property type="match status" value="1"/>
</dbReference>
<dbReference type="OrthoDB" id="5389341at2"/>
<gene>
    <name evidence="10" type="ORF">PG2T_03505</name>
</gene>
<keyword evidence="6" id="KW-0443">Lipid metabolism</keyword>
<dbReference type="SUPFAM" id="SSF52096">
    <property type="entry name" value="ClpP/crotonase"/>
    <property type="match status" value="1"/>
</dbReference>
<dbReference type="InterPro" id="IPR008927">
    <property type="entry name" value="6-PGluconate_DH-like_C_sf"/>
</dbReference>
<reference evidence="11" key="1">
    <citation type="submission" date="2016-03" db="EMBL/GenBank/DDBJ databases">
        <title>Complete genome sequence of Solimmundus cernigliae, representing a novel lineage of polycyclic aromatic hydrocarbon degraders within the Gammaproteobacteria.</title>
        <authorList>
            <person name="Singleton D.R."/>
            <person name="Dickey A.N."/>
            <person name="Scholl E.H."/>
            <person name="Wright F.A."/>
            <person name="Aitken M.D."/>
        </authorList>
    </citation>
    <scope>NUCLEOTIDE SEQUENCE [LARGE SCALE GENOMIC DNA]</scope>
    <source>
        <strain evidence="11">TR3.2</strain>
    </source>
</reference>
<dbReference type="STRING" id="1810504.PG2T_03505"/>
<feature type="domain" description="3-hydroxyacyl-CoA dehydrogenase C-terminal" evidence="8">
    <location>
        <begin position="356"/>
        <end position="386"/>
    </location>
</feature>
<keyword evidence="5" id="KW-0520">NAD</keyword>
<feature type="domain" description="3-hydroxyacyl-CoA dehydrogenase NAD binding" evidence="9">
    <location>
        <begin position="8"/>
        <end position="184"/>
    </location>
</feature>
<comment type="catalytic activity">
    <reaction evidence="7">
        <text>a (3S)-3-hydroxyacyl-CoA + NAD(+) = a 3-oxoacyl-CoA + NADH + H(+)</text>
        <dbReference type="Rhea" id="RHEA:22432"/>
        <dbReference type="ChEBI" id="CHEBI:15378"/>
        <dbReference type="ChEBI" id="CHEBI:57318"/>
        <dbReference type="ChEBI" id="CHEBI:57540"/>
        <dbReference type="ChEBI" id="CHEBI:57945"/>
        <dbReference type="ChEBI" id="CHEBI:90726"/>
        <dbReference type="EC" id="1.1.1.35"/>
    </reaction>
</comment>
<dbReference type="InterPro" id="IPR006176">
    <property type="entry name" value="3-OHacyl-CoA_DH_NAD-bd"/>
</dbReference>
<organism evidence="10 11">
    <name type="scientific">Immundisolibacter cernigliae</name>
    <dbReference type="NCBI Taxonomy" id="1810504"/>
    <lineage>
        <taxon>Bacteria</taxon>
        <taxon>Pseudomonadati</taxon>
        <taxon>Pseudomonadota</taxon>
        <taxon>Gammaproteobacteria</taxon>
        <taxon>Immundisolibacterales</taxon>
        <taxon>Immundisolibacteraceae</taxon>
        <taxon>Immundisolibacter</taxon>
    </lineage>
</organism>
<dbReference type="PANTHER" id="PTHR48075:SF7">
    <property type="entry name" value="3-HYDROXYACYL-COA DEHYDROGENASE-RELATED"/>
    <property type="match status" value="1"/>
</dbReference>
<dbReference type="Pfam" id="PF00378">
    <property type="entry name" value="ECH_1"/>
    <property type="match status" value="1"/>
</dbReference>
<evidence type="ECO:0000256" key="1">
    <source>
        <dbReference type="ARBA" id="ARBA00005005"/>
    </source>
</evidence>
<feature type="domain" description="3-hydroxyacyl-CoA dehydrogenase C-terminal" evidence="8">
    <location>
        <begin position="188"/>
        <end position="288"/>
    </location>
</feature>
<dbReference type="SUPFAM" id="SSF51735">
    <property type="entry name" value="NAD(P)-binding Rossmann-fold domains"/>
    <property type="match status" value="1"/>
</dbReference>
<dbReference type="InterPro" id="IPR001753">
    <property type="entry name" value="Enoyl-CoA_hydra/iso"/>
</dbReference>
<evidence type="ECO:0000256" key="6">
    <source>
        <dbReference type="ARBA" id="ARBA00023098"/>
    </source>
</evidence>
<dbReference type="Gene3D" id="3.90.226.10">
    <property type="entry name" value="2-enoyl-CoA Hydratase, Chain A, domain 1"/>
    <property type="match status" value="1"/>
</dbReference>
<sequence length="755" mass="80409">MLDTTIRQVAVLGAGNMGAGIAAQVANAGVPVLLLDLTREAAERGKQDLFKRKPAPLMNRAAAELIRTGGFDEDLGWLSEADWIVEVVVERLAVKQALFERVQRVRRPGSIVSSNTSGIRLSEITAGLPPSFAADFLITHFFNPPRYMGLLELVAGPATRPQATEALREFCTVQLGKEVVDARDTPSFIGNRIGVLAMLAGVRAALQLGLTVEQADAVAGKPIGLPGTGVFGLIDLVGLDVLADIARNMQGQLPASDPAQPLLDLPPLLKTMLERGWIGRKAGGGFYRLTADKQRQALDLGTLDYRPQQKVDLAGARARTPVELLAGDDAGAAFARSLLGYALTYTATVAPEIAGDVLAIDTAMREGYSWRWGPFELLDQIGLARFAQRLEADGQPVPALLKTALASGDGRFYREDADGPQYLGFDGAYRPLPHQAGTLTVADLRRAGKPVLGNASASLWDMGEGVALLEFHTKMNALDEHTVEAMQLTLDRVGQDFQALVIGSDAPHFCAGANLKRMLDAARGGDWTFLEGFIDGLQRALMGFKYAPFPVVGAPRGLALGGGCEVLLHCNALQAHAELNAGLVELRVGLLPAGGGTKEMTLRYLDAGVERGFDLIVGAVVSQSAADARDMRVLTDRCAITMHSRRVLADAKAMARLMIGSYSSAKPAVVNLPGASGRAALEARVAAQVEAGKMTAHDAVVASHMAAVMSGGAGGQVTEQELLRLEREHFLELLRLPLSQARMEHMLATGKPLRN</sequence>
<proteinExistence type="predicted"/>
<dbReference type="InParanoid" id="A0A1B1YRD5"/>
<dbReference type="EMBL" id="CP014671">
    <property type="protein sequence ID" value="ANX03346.1"/>
    <property type="molecule type" value="Genomic_DNA"/>
</dbReference>
<dbReference type="UniPathway" id="UPA00659"/>
<dbReference type="GO" id="GO:0003857">
    <property type="term" value="F:(3S)-3-hydroxyacyl-CoA dehydrogenase (NAD+) activity"/>
    <property type="evidence" value="ECO:0007669"/>
    <property type="project" value="UniProtKB-EC"/>
</dbReference>
<evidence type="ECO:0000256" key="3">
    <source>
        <dbReference type="ARBA" id="ARBA00022963"/>
    </source>
</evidence>
<dbReference type="RefSeq" id="WP_068802851.1">
    <property type="nucleotide sequence ID" value="NZ_CP014671.1"/>
</dbReference>